<keyword evidence="7" id="KW-1185">Reference proteome</keyword>
<dbReference type="PANTHER" id="PTHR12442">
    <property type="entry name" value="DYNEIN INTERMEDIATE CHAIN"/>
    <property type="match status" value="1"/>
</dbReference>
<dbReference type="InterPro" id="IPR036322">
    <property type="entry name" value="WD40_repeat_dom_sf"/>
</dbReference>
<dbReference type="GeneID" id="17300747"/>
<keyword evidence="2" id="KW-0963">Cytoplasm</keyword>
<dbReference type="PaxDb" id="55529-EKX44059"/>
<gene>
    <name evidence="5" type="ORF">GUITHDRAFT_109848</name>
</gene>
<dbReference type="SMART" id="SM00320">
    <property type="entry name" value="WD40"/>
    <property type="match status" value="2"/>
</dbReference>
<proteinExistence type="predicted"/>
<dbReference type="GO" id="GO:0005868">
    <property type="term" value="C:cytoplasmic dynein complex"/>
    <property type="evidence" value="ECO:0007669"/>
    <property type="project" value="TreeGrafter"/>
</dbReference>
<name>L1J7H7_GUITC</name>
<dbReference type="STRING" id="905079.L1J7H7"/>
<dbReference type="RefSeq" id="XP_005831039.1">
    <property type="nucleotide sequence ID" value="XM_005830982.1"/>
</dbReference>
<accession>L1J7H7</accession>
<evidence type="ECO:0000256" key="1">
    <source>
        <dbReference type="ARBA" id="ARBA00004496"/>
    </source>
</evidence>
<dbReference type="Gene3D" id="2.130.10.10">
    <property type="entry name" value="YVTN repeat-like/Quinoprotein amine dehydrogenase"/>
    <property type="match status" value="1"/>
</dbReference>
<dbReference type="GO" id="GO:0045504">
    <property type="term" value="F:dynein heavy chain binding"/>
    <property type="evidence" value="ECO:0007669"/>
    <property type="project" value="TreeGrafter"/>
</dbReference>
<evidence type="ECO:0000256" key="4">
    <source>
        <dbReference type="ARBA" id="ARBA00022737"/>
    </source>
</evidence>
<reference evidence="6" key="3">
    <citation type="submission" date="2016-03" db="UniProtKB">
        <authorList>
            <consortium name="EnsemblProtists"/>
        </authorList>
    </citation>
    <scope>IDENTIFICATION</scope>
</reference>
<dbReference type="InterPro" id="IPR050687">
    <property type="entry name" value="Dynein_IC"/>
</dbReference>
<dbReference type="EMBL" id="JH993006">
    <property type="protein sequence ID" value="EKX44059.1"/>
    <property type="molecule type" value="Genomic_DNA"/>
</dbReference>
<dbReference type="Pfam" id="PF00400">
    <property type="entry name" value="WD40"/>
    <property type="match status" value="2"/>
</dbReference>
<dbReference type="KEGG" id="gtt:GUITHDRAFT_109848"/>
<keyword evidence="3" id="KW-0853">WD repeat</keyword>
<evidence type="ECO:0000256" key="3">
    <source>
        <dbReference type="ARBA" id="ARBA00022574"/>
    </source>
</evidence>
<dbReference type="PANTHER" id="PTHR12442:SF26">
    <property type="entry name" value="CYTOPLASMIC DYNEIN 2 INTERMEDIATE CHAIN 2"/>
    <property type="match status" value="1"/>
</dbReference>
<evidence type="ECO:0000313" key="7">
    <source>
        <dbReference type="Proteomes" id="UP000011087"/>
    </source>
</evidence>
<evidence type="ECO:0000313" key="6">
    <source>
        <dbReference type="EnsemblProtists" id="EKX44059"/>
    </source>
</evidence>
<dbReference type="GO" id="GO:0042073">
    <property type="term" value="P:intraciliary transport"/>
    <property type="evidence" value="ECO:0007669"/>
    <property type="project" value="TreeGrafter"/>
</dbReference>
<dbReference type="OrthoDB" id="445052at2759"/>
<reference evidence="7" key="2">
    <citation type="submission" date="2012-11" db="EMBL/GenBank/DDBJ databases">
        <authorList>
            <person name="Kuo A."/>
            <person name="Curtis B.A."/>
            <person name="Tanifuji G."/>
            <person name="Burki F."/>
            <person name="Gruber A."/>
            <person name="Irimia M."/>
            <person name="Maruyama S."/>
            <person name="Arias M.C."/>
            <person name="Ball S.G."/>
            <person name="Gile G.H."/>
            <person name="Hirakawa Y."/>
            <person name="Hopkins J.F."/>
            <person name="Rensing S.A."/>
            <person name="Schmutz J."/>
            <person name="Symeonidi A."/>
            <person name="Elias M."/>
            <person name="Eveleigh R.J."/>
            <person name="Herman E.K."/>
            <person name="Klute M.J."/>
            <person name="Nakayama T."/>
            <person name="Obornik M."/>
            <person name="Reyes-Prieto A."/>
            <person name="Armbrust E.V."/>
            <person name="Aves S.J."/>
            <person name="Beiko R.G."/>
            <person name="Coutinho P."/>
            <person name="Dacks J.B."/>
            <person name="Durnford D.G."/>
            <person name="Fast N.M."/>
            <person name="Green B.R."/>
            <person name="Grisdale C."/>
            <person name="Hempe F."/>
            <person name="Henrissat B."/>
            <person name="Hoppner M.P."/>
            <person name="Ishida K.-I."/>
            <person name="Kim E."/>
            <person name="Koreny L."/>
            <person name="Kroth P.G."/>
            <person name="Liu Y."/>
            <person name="Malik S.-B."/>
            <person name="Maier U.G."/>
            <person name="McRose D."/>
            <person name="Mock T."/>
            <person name="Neilson J.A."/>
            <person name="Onodera N.T."/>
            <person name="Poole A.M."/>
            <person name="Pritham E.J."/>
            <person name="Richards T.A."/>
            <person name="Rocap G."/>
            <person name="Roy S.W."/>
            <person name="Sarai C."/>
            <person name="Schaack S."/>
            <person name="Shirato S."/>
            <person name="Slamovits C.H."/>
            <person name="Spencer D.F."/>
            <person name="Suzuki S."/>
            <person name="Worden A.Z."/>
            <person name="Zauner S."/>
            <person name="Barry K."/>
            <person name="Bell C."/>
            <person name="Bharti A.K."/>
            <person name="Crow J.A."/>
            <person name="Grimwood J."/>
            <person name="Kramer R."/>
            <person name="Lindquist E."/>
            <person name="Lucas S."/>
            <person name="Salamov A."/>
            <person name="McFadden G.I."/>
            <person name="Lane C.E."/>
            <person name="Keeling P.J."/>
            <person name="Gray M.W."/>
            <person name="Grigoriev I.V."/>
            <person name="Archibald J.M."/>
        </authorList>
    </citation>
    <scope>NUCLEOTIDE SEQUENCE</scope>
    <source>
        <strain evidence="7">CCMP2712</strain>
    </source>
</reference>
<dbReference type="GO" id="GO:0045503">
    <property type="term" value="F:dynein light chain binding"/>
    <property type="evidence" value="ECO:0007669"/>
    <property type="project" value="TreeGrafter"/>
</dbReference>
<reference evidence="5 7" key="1">
    <citation type="journal article" date="2012" name="Nature">
        <title>Algal genomes reveal evolutionary mosaicism and the fate of nucleomorphs.</title>
        <authorList>
            <consortium name="DOE Joint Genome Institute"/>
            <person name="Curtis B.A."/>
            <person name="Tanifuji G."/>
            <person name="Burki F."/>
            <person name="Gruber A."/>
            <person name="Irimia M."/>
            <person name="Maruyama S."/>
            <person name="Arias M.C."/>
            <person name="Ball S.G."/>
            <person name="Gile G.H."/>
            <person name="Hirakawa Y."/>
            <person name="Hopkins J.F."/>
            <person name="Kuo A."/>
            <person name="Rensing S.A."/>
            <person name="Schmutz J."/>
            <person name="Symeonidi A."/>
            <person name="Elias M."/>
            <person name="Eveleigh R.J."/>
            <person name="Herman E.K."/>
            <person name="Klute M.J."/>
            <person name="Nakayama T."/>
            <person name="Obornik M."/>
            <person name="Reyes-Prieto A."/>
            <person name="Armbrust E.V."/>
            <person name="Aves S.J."/>
            <person name="Beiko R.G."/>
            <person name="Coutinho P."/>
            <person name="Dacks J.B."/>
            <person name="Durnford D.G."/>
            <person name="Fast N.M."/>
            <person name="Green B.R."/>
            <person name="Grisdale C.J."/>
            <person name="Hempel F."/>
            <person name="Henrissat B."/>
            <person name="Hoppner M.P."/>
            <person name="Ishida K."/>
            <person name="Kim E."/>
            <person name="Koreny L."/>
            <person name="Kroth P.G."/>
            <person name="Liu Y."/>
            <person name="Malik S.B."/>
            <person name="Maier U.G."/>
            <person name="McRose D."/>
            <person name="Mock T."/>
            <person name="Neilson J.A."/>
            <person name="Onodera N.T."/>
            <person name="Poole A.M."/>
            <person name="Pritham E.J."/>
            <person name="Richards T.A."/>
            <person name="Rocap G."/>
            <person name="Roy S.W."/>
            <person name="Sarai C."/>
            <person name="Schaack S."/>
            <person name="Shirato S."/>
            <person name="Slamovits C.H."/>
            <person name="Spencer D.F."/>
            <person name="Suzuki S."/>
            <person name="Worden A.Z."/>
            <person name="Zauner S."/>
            <person name="Barry K."/>
            <person name="Bell C."/>
            <person name="Bharti A.K."/>
            <person name="Crow J.A."/>
            <person name="Grimwood J."/>
            <person name="Kramer R."/>
            <person name="Lindquist E."/>
            <person name="Lucas S."/>
            <person name="Salamov A."/>
            <person name="McFadden G.I."/>
            <person name="Lane C.E."/>
            <person name="Keeling P.J."/>
            <person name="Gray M.W."/>
            <person name="Grigoriev I.V."/>
            <person name="Archibald J.M."/>
        </authorList>
    </citation>
    <scope>NUCLEOTIDE SEQUENCE</scope>
    <source>
        <strain evidence="5 7">CCMP2712</strain>
    </source>
</reference>
<organism evidence="5">
    <name type="scientific">Guillardia theta (strain CCMP2712)</name>
    <name type="common">Cryptophyte</name>
    <dbReference type="NCBI Taxonomy" id="905079"/>
    <lineage>
        <taxon>Eukaryota</taxon>
        <taxon>Cryptophyceae</taxon>
        <taxon>Pyrenomonadales</taxon>
        <taxon>Geminigeraceae</taxon>
        <taxon>Guillardia</taxon>
    </lineage>
</organism>
<evidence type="ECO:0000313" key="5">
    <source>
        <dbReference type="EMBL" id="EKX44059.1"/>
    </source>
</evidence>
<evidence type="ECO:0008006" key="8">
    <source>
        <dbReference type="Google" id="ProtNLM"/>
    </source>
</evidence>
<dbReference type="Proteomes" id="UP000011087">
    <property type="component" value="Unassembled WGS sequence"/>
</dbReference>
<sequence length="139" mass="14744">MVIIRVHSSLQAAPLLLLEPSVLSIYCVAWSPMKPLVLAAGGSGGLVFLYDLTVDPSNPVQTMRASPRVARAGGAGGEGWEVESEEREAGSNVNALLFQESGSLLAAGCWSGETHVWRLRNELCEQVPEDGEAAKKLLG</sequence>
<dbReference type="SUPFAM" id="SSF50978">
    <property type="entry name" value="WD40 repeat-like"/>
    <property type="match status" value="1"/>
</dbReference>
<dbReference type="HOGENOM" id="CLU_132345_0_0_1"/>
<keyword evidence="4" id="KW-0677">Repeat</keyword>
<dbReference type="InterPro" id="IPR001680">
    <property type="entry name" value="WD40_rpt"/>
</dbReference>
<dbReference type="InterPro" id="IPR015943">
    <property type="entry name" value="WD40/YVTN_repeat-like_dom_sf"/>
</dbReference>
<protein>
    <recommendedName>
        <fullName evidence="8">Anaphase-promoting complex subunit 4 WD40 domain-containing protein</fullName>
    </recommendedName>
</protein>
<evidence type="ECO:0000256" key="2">
    <source>
        <dbReference type="ARBA" id="ARBA00022490"/>
    </source>
</evidence>
<dbReference type="AlphaFoldDB" id="L1J7H7"/>
<comment type="subcellular location">
    <subcellularLocation>
        <location evidence="1">Cytoplasm</location>
    </subcellularLocation>
</comment>
<dbReference type="EnsemblProtists" id="EKX44059">
    <property type="protein sequence ID" value="EKX44059"/>
    <property type="gene ID" value="GUITHDRAFT_109848"/>
</dbReference>
<dbReference type="GO" id="GO:0097014">
    <property type="term" value="C:ciliary plasm"/>
    <property type="evidence" value="ECO:0007669"/>
    <property type="project" value="TreeGrafter"/>
</dbReference>